<protein>
    <submittedName>
        <fullName evidence="2">Uncharacterized protein</fullName>
    </submittedName>
</protein>
<dbReference type="RefSeq" id="WP_209704084.1">
    <property type="nucleotide sequence ID" value="NZ_JAFIDA010000001.1"/>
</dbReference>
<feature type="transmembrane region" description="Helical" evidence="1">
    <location>
        <begin position="62"/>
        <end position="85"/>
    </location>
</feature>
<keyword evidence="3" id="KW-1185">Reference proteome</keyword>
<organism evidence="2 3">
    <name type="scientific">Leucobacter exalbidus</name>
    <dbReference type="NCBI Taxonomy" id="662960"/>
    <lineage>
        <taxon>Bacteria</taxon>
        <taxon>Bacillati</taxon>
        <taxon>Actinomycetota</taxon>
        <taxon>Actinomycetes</taxon>
        <taxon>Micrococcales</taxon>
        <taxon>Microbacteriaceae</taxon>
        <taxon>Leucobacter</taxon>
    </lineage>
</organism>
<reference evidence="2" key="1">
    <citation type="submission" date="2021-02" db="EMBL/GenBank/DDBJ databases">
        <title>Sequencing the genomes of 1000 actinobacteria strains.</title>
        <authorList>
            <person name="Klenk H.-P."/>
        </authorList>
    </citation>
    <scope>NUCLEOTIDE SEQUENCE</scope>
    <source>
        <strain evidence="2">DSM 22850</strain>
    </source>
</reference>
<dbReference type="Proteomes" id="UP000675163">
    <property type="component" value="Unassembled WGS sequence"/>
</dbReference>
<keyword evidence="1" id="KW-1133">Transmembrane helix</keyword>
<comment type="caution">
    <text evidence="2">The sequence shown here is derived from an EMBL/GenBank/DDBJ whole genome shotgun (WGS) entry which is preliminary data.</text>
</comment>
<dbReference type="EMBL" id="JAFIDA010000001">
    <property type="protein sequence ID" value="MBP1324987.1"/>
    <property type="molecule type" value="Genomic_DNA"/>
</dbReference>
<feature type="transmembrane region" description="Helical" evidence="1">
    <location>
        <begin position="91"/>
        <end position="109"/>
    </location>
</feature>
<evidence type="ECO:0000313" key="2">
    <source>
        <dbReference type="EMBL" id="MBP1324987.1"/>
    </source>
</evidence>
<dbReference type="AlphaFoldDB" id="A0A940PQZ4"/>
<evidence type="ECO:0000256" key="1">
    <source>
        <dbReference type="SAM" id="Phobius"/>
    </source>
</evidence>
<name>A0A940PQZ4_9MICO</name>
<gene>
    <name evidence="2" type="ORF">JOF28_000219</name>
</gene>
<sequence>MGFPRVTWGMSAGVWFVVLMMCCVQWGLPAATVAIIAGVLPALPLIGGFTGDGRMKPGRVPLYNSMIGMLGPIVVLAIGIVVLFVTGGFATGFWGVGIAGLAWFVHAAASRAFGFGPRLDDGTLPKVEPRF</sequence>
<keyword evidence="1" id="KW-0472">Membrane</keyword>
<keyword evidence="1" id="KW-0812">Transmembrane</keyword>
<accession>A0A940PQZ4</accession>
<evidence type="ECO:0000313" key="3">
    <source>
        <dbReference type="Proteomes" id="UP000675163"/>
    </source>
</evidence>
<proteinExistence type="predicted"/>
<feature type="transmembrane region" description="Helical" evidence="1">
    <location>
        <begin position="7"/>
        <end position="27"/>
    </location>
</feature>